<sequence length="110" mass="11768">MGVDHDTYLALGFSCEETALTEEAAAELLSNAHGWVVLKPWPGKALVVYYYPTWVDLGSHRGDKALVVDISGILDANMMPEGNALRQLLAEADPGANISPLGYVSVHESG</sequence>
<protein>
    <submittedName>
        <fullName evidence="1">Uncharacterized protein</fullName>
    </submittedName>
</protein>
<evidence type="ECO:0000313" key="2">
    <source>
        <dbReference type="Proteomes" id="UP001161669"/>
    </source>
</evidence>
<dbReference type="KEGG" id="vg:80540708"/>
<name>A0A3T1CX05_9VIRU</name>
<dbReference type="Proteomes" id="UP001161669">
    <property type="component" value="Segment"/>
</dbReference>
<keyword evidence="2" id="KW-1185">Reference proteome</keyword>
<accession>A0A3T1CX05</accession>
<proteinExistence type="predicted"/>
<evidence type="ECO:0000313" key="1">
    <source>
        <dbReference type="EMBL" id="BBI30356.1"/>
    </source>
</evidence>
<dbReference type="EMBL" id="AP018495">
    <property type="protein sequence ID" value="BBI30356.1"/>
    <property type="molecule type" value="Genomic_DNA"/>
</dbReference>
<reference evidence="2" key="1">
    <citation type="journal article" date="2019" name="J. Virol.">
        <title>Medusavirus, a novel large DNA virus discovered from hot spring water.</title>
        <authorList>
            <person name="Yoshikawa G."/>
            <person name="Blanc-Mathieu R."/>
            <person name="Song C."/>
            <person name="Kayama Y."/>
            <person name="Mochizuki T."/>
            <person name="Murata K."/>
            <person name="Ogata H."/>
            <person name="Takemura M."/>
        </authorList>
    </citation>
    <scope>NUCLEOTIDE SEQUENCE [LARGE SCALE GENOMIC DNA]</scope>
</reference>
<organism evidence="1 2">
    <name type="scientific">Acanthamoeba castellanii medusavirus J1</name>
    <dbReference type="NCBI Taxonomy" id="3114988"/>
    <lineage>
        <taxon>Viruses</taxon>
        <taxon>Varidnaviria</taxon>
        <taxon>Bamfordvirae</taxon>
        <taxon>Nucleocytoviricota</taxon>
        <taxon>Megaviricetes</taxon>
        <taxon>Mamonoviridae</taxon>
        <taxon>Medusavirus</taxon>
        <taxon>Medusavirus medusae</taxon>
    </lineage>
</organism>